<dbReference type="EMBL" id="MWDQ01000022">
    <property type="protein sequence ID" value="OQB75192.1"/>
    <property type="molecule type" value="Genomic_DNA"/>
</dbReference>
<proteinExistence type="predicted"/>
<sequence>MDVYKAEDTAAHAILAGLSIENGNKPVDVPDFRPSEKR</sequence>
<reference evidence="1" key="1">
    <citation type="submission" date="2017-02" db="EMBL/GenBank/DDBJ databases">
        <title>Delving into the versatile metabolic prowess of the omnipresent phylum Bacteroidetes.</title>
        <authorList>
            <person name="Nobu M.K."/>
            <person name="Mei R."/>
            <person name="Narihiro T."/>
            <person name="Kuroda K."/>
            <person name="Liu W.-T."/>
        </authorList>
    </citation>
    <scope>NUCLEOTIDE SEQUENCE</scope>
    <source>
        <strain evidence="1">ADurb.Bin131</strain>
    </source>
</reference>
<protein>
    <submittedName>
        <fullName evidence="1">Uncharacterized protein</fullName>
    </submittedName>
</protein>
<organism evidence="1">
    <name type="scientific">candidate division TA06 bacterium ADurb.Bin131</name>
    <dbReference type="NCBI Taxonomy" id="1852827"/>
    <lineage>
        <taxon>Bacteria</taxon>
        <taxon>Bacteria division TA06</taxon>
    </lineage>
</organism>
<dbReference type="AlphaFoldDB" id="A0A1V6CE55"/>
<accession>A0A1V6CE55</accession>
<name>A0A1V6CE55_UNCT6</name>
<dbReference type="Proteomes" id="UP000485562">
    <property type="component" value="Unassembled WGS sequence"/>
</dbReference>
<evidence type="ECO:0000313" key="1">
    <source>
        <dbReference type="EMBL" id="OQB75192.1"/>
    </source>
</evidence>
<comment type="caution">
    <text evidence="1">The sequence shown here is derived from an EMBL/GenBank/DDBJ whole genome shotgun (WGS) entry which is preliminary data.</text>
</comment>
<gene>
    <name evidence="1" type="ORF">BWX89_00135</name>
</gene>